<organism evidence="1 2">
    <name type="scientific">Macrostomum lignano</name>
    <dbReference type="NCBI Taxonomy" id="282301"/>
    <lineage>
        <taxon>Eukaryota</taxon>
        <taxon>Metazoa</taxon>
        <taxon>Spiralia</taxon>
        <taxon>Lophotrochozoa</taxon>
        <taxon>Platyhelminthes</taxon>
        <taxon>Rhabditophora</taxon>
        <taxon>Macrostomorpha</taxon>
        <taxon>Macrostomida</taxon>
        <taxon>Macrostomidae</taxon>
        <taxon>Macrostomum</taxon>
    </lineage>
</organism>
<dbReference type="PANTHER" id="PTHR48465">
    <property type="entry name" value="PROTEIN SSUH2 HOMOLOG"/>
    <property type="match status" value="1"/>
</dbReference>
<dbReference type="Proteomes" id="UP000095280">
    <property type="component" value="Unplaced"/>
</dbReference>
<proteinExistence type="predicted"/>
<reference evidence="2" key="1">
    <citation type="submission" date="2016-11" db="UniProtKB">
        <authorList>
            <consortium name="WormBaseParasite"/>
        </authorList>
    </citation>
    <scope>IDENTIFICATION</scope>
</reference>
<keyword evidence="1" id="KW-1185">Reference proteome</keyword>
<evidence type="ECO:0000313" key="1">
    <source>
        <dbReference type="Proteomes" id="UP000095280"/>
    </source>
</evidence>
<dbReference type="AlphaFoldDB" id="A0A1I8FLQ7"/>
<sequence length="261" mass="28121">CPGCRGSGEIELPDLPWPISSCCSPSSVSPILNFPYAPVNEASARLVAEQDKAVKGQRVIRQRHRLRGVPVAECHFQQHSGGSGVFFVYGFENRLYIEQFPRAGGQLLLVAERAVAAPQPADAGHLVAAVVVADAQARALHRVAALGRAAAQPRLHRRHARRLRWQPRRLRCRPPNSFLSALTRRSQSASPSGATKQQTLPLDLAAFCCWRLPRRPCERPTKVRHLSAALHSSCGSCFGFFVSCGDDGGGGGGGGGGFWSS</sequence>
<dbReference type="WBParaSite" id="maker-unitig_40011-snap-gene-0.3-mRNA-1">
    <property type="protein sequence ID" value="maker-unitig_40011-snap-gene-0.3-mRNA-1"/>
    <property type="gene ID" value="maker-unitig_40011-snap-gene-0.3"/>
</dbReference>
<dbReference type="PANTHER" id="PTHR48465:SF1">
    <property type="entry name" value="PROTEIN SSUH2 HOMOLOG"/>
    <property type="match status" value="1"/>
</dbReference>
<protein>
    <submittedName>
        <fullName evidence="2">Tub domain-containing protein</fullName>
    </submittedName>
</protein>
<dbReference type="InterPro" id="IPR052789">
    <property type="entry name" value="SSUH2_homolog"/>
</dbReference>
<evidence type="ECO:0000313" key="2">
    <source>
        <dbReference type="WBParaSite" id="maker-unitig_40011-snap-gene-0.3-mRNA-1"/>
    </source>
</evidence>
<name>A0A1I8FLQ7_9PLAT</name>
<accession>A0A1I8FLQ7</accession>